<evidence type="ECO:0000259" key="6">
    <source>
        <dbReference type="Pfam" id="PF00496"/>
    </source>
</evidence>
<dbReference type="PROSITE" id="PS51318">
    <property type="entry name" value="TAT"/>
    <property type="match status" value="1"/>
</dbReference>
<accession>A0A9D1GVU7</accession>
<dbReference type="Pfam" id="PF00496">
    <property type="entry name" value="SBP_bac_5"/>
    <property type="match status" value="1"/>
</dbReference>
<evidence type="ECO:0000256" key="5">
    <source>
        <dbReference type="SAM" id="MobiDB-lite"/>
    </source>
</evidence>
<name>A0A9D1GVU7_9ACTN</name>
<feature type="region of interest" description="Disordered" evidence="5">
    <location>
        <begin position="30"/>
        <end position="51"/>
    </location>
</feature>
<dbReference type="PANTHER" id="PTHR30290:SF10">
    <property type="entry name" value="PERIPLASMIC OLIGOPEPTIDE-BINDING PROTEIN-RELATED"/>
    <property type="match status" value="1"/>
</dbReference>
<evidence type="ECO:0000313" key="8">
    <source>
        <dbReference type="Proteomes" id="UP000886842"/>
    </source>
</evidence>
<organism evidence="7 8">
    <name type="scientific">Candidatus Avipropionibacterium avicola</name>
    <dbReference type="NCBI Taxonomy" id="2840701"/>
    <lineage>
        <taxon>Bacteria</taxon>
        <taxon>Bacillati</taxon>
        <taxon>Actinomycetota</taxon>
        <taxon>Actinomycetes</taxon>
        <taxon>Propionibacteriales</taxon>
        <taxon>Propionibacteriaceae</taxon>
        <taxon>Propionibacteriaceae incertae sedis</taxon>
        <taxon>Candidatus Avipropionibacterium</taxon>
    </lineage>
</organism>
<dbReference type="SUPFAM" id="SSF53850">
    <property type="entry name" value="Periplasmic binding protein-like II"/>
    <property type="match status" value="1"/>
</dbReference>
<dbReference type="PIRSF" id="PIRSF002741">
    <property type="entry name" value="MppA"/>
    <property type="match status" value="1"/>
</dbReference>
<dbReference type="Proteomes" id="UP000886842">
    <property type="component" value="Unassembled WGS sequence"/>
</dbReference>
<reference evidence="7" key="1">
    <citation type="submission" date="2020-10" db="EMBL/GenBank/DDBJ databases">
        <authorList>
            <person name="Gilroy R."/>
        </authorList>
    </citation>
    <scope>NUCLEOTIDE SEQUENCE</scope>
    <source>
        <strain evidence="7">ChiGjej1B1-24693</strain>
    </source>
</reference>
<dbReference type="CDD" id="cd08504">
    <property type="entry name" value="PBP2_OppA"/>
    <property type="match status" value="1"/>
</dbReference>
<dbReference type="EMBL" id="DVLP01000116">
    <property type="protein sequence ID" value="HIT74726.1"/>
    <property type="molecule type" value="Genomic_DNA"/>
</dbReference>
<dbReference type="InterPro" id="IPR006311">
    <property type="entry name" value="TAT_signal"/>
</dbReference>
<dbReference type="PROSITE" id="PS51257">
    <property type="entry name" value="PROKAR_LIPOPROTEIN"/>
    <property type="match status" value="1"/>
</dbReference>
<dbReference type="GO" id="GO:1904680">
    <property type="term" value="F:peptide transmembrane transporter activity"/>
    <property type="evidence" value="ECO:0007669"/>
    <property type="project" value="TreeGrafter"/>
</dbReference>
<dbReference type="AlphaFoldDB" id="A0A9D1GVU7"/>
<comment type="subcellular location">
    <subcellularLocation>
        <location evidence="1">Cell envelope</location>
    </subcellularLocation>
</comment>
<dbReference type="GO" id="GO:0043190">
    <property type="term" value="C:ATP-binding cassette (ABC) transporter complex"/>
    <property type="evidence" value="ECO:0007669"/>
    <property type="project" value="InterPro"/>
</dbReference>
<evidence type="ECO:0000256" key="1">
    <source>
        <dbReference type="ARBA" id="ARBA00004196"/>
    </source>
</evidence>
<evidence type="ECO:0000256" key="2">
    <source>
        <dbReference type="ARBA" id="ARBA00005695"/>
    </source>
</evidence>
<comment type="similarity">
    <text evidence="2">Belongs to the bacterial solute-binding protein 5 family.</text>
</comment>
<feature type="compositionally biased region" description="Gly residues" evidence="5">
    <location>
        <begin position="30"/>
        <end position="44"/>
    </location>
</feature>
<gene>
    <name evidence="7" type="ORF">IAA98_03990</name>
</gene>
<reference evidence="7" key="2">
    <citation type="journal article" date="2021" name="PeerJ">
        <title>Extensive microbial diversity within the chicken gut microbiome revealed by metagenomics and culture.</title>
        <authorList>
            <person name="Gilroy R."/>
            <person name="Ravi A."/>
            <person name="Getino M."/>
            <person name="Pursley I."/>
            <person name="Horton D.L."/>
            <person name="Alikhan N.F."/>
            <person name="Baker D."/>
            <person name="Gharbi K."/>
            <person name="Hall N."/>
            <person name="Watson M."/>
            <person name="Adriaenssens E.M."/>
            <person name="Foster-Nyarko E."/>
            <person name="Jarju S."/>
            <person name="Secka A."/>
            <person name="Antonio M."/>
            <person name="Oren A."/>
            <person name="Chaudhuri R.R."/>
            <person name="La Ragione R."/>
            <person name="Hildebrand F."/>
            <person name="Pallen M.J."/>
        </authorList>
    </citation>
    <scope>NUCLEOTIDE SEQUENCE</scope>
    <source>
        <strain evidence="7">ChiGjej1B1-24693</strain>
    </source>
</reference>
<dbReference type="InterPro" id="IPR030678">
    <property type="entry name" value="Peptide/Ni-bd"/>
</dbReference>
<keyword evidence="3" id="KW-0813">Transport</keyword>
<evidence type="ECO:0000256" key="3">
    <source>
        <dbReference type="ARBA" id="ARBA00022448"/>
    </source>
</evidence>
<protein>
    <submittedName>
        <fullName evidence="7">Peptide ABC transporter substrate-binding protein</fullName>
    </submittedName>
</protein>
<dbReference type="GO" id="GO:0030313">
    <property type="term" value="C:cell envelope"/>
    <property type="evidence" value="ECO:0007669"/>
    <property type="project" value="UniProtKB-SubCell"/>
</dbReference>
<dbReference type="GO" id="GO:0042597">
    <property type="term" value="C:periplasmic space"/>
    <property type="evidence" value="ECO:0007669"/>
    <property type="project" value="UniProtKB-ARBA"/>
</dbReference>
<dbReference type="Gene3D" id="3.90.76.10">
    <property type="entry name" value="Dipeptide-binding Protein, Domain 1"/>
    <property type="match status" value="1"/>
</dbReference>
<dbReference type="Gene3D" id="3.10.105.10">
    <property type="entry name" value="Dipeptide-binding Protein, Domain 3"/>
    <property type="match status" value="1"/>
</dbReference>
<evidence type="ECO:0000313" key="7">
    <source>
        <dbReference type="EMBL" id="HIT74726.1"/>
    </source>
</evidence>
<dbReference type="PANTHER" id="PTHR30290">
    <property type="entry name" value="PERIPLASMIC BINDING COMPONENT OF ABC TRANSPORTER"/>
    <property type="match status" value="1"/>
</dbReference>
<evidence type="ECO:0000256" key="4">
    <source>
        <dbReference type="ARBA" id="ARBA00022729"/>
    </source>
</evidence>
<keyword evidence="4" id="KW-0732">Signal</keyword>
<dbReference type="Gene3D" id="3.40.190.10">
    <property type="entry name" value="Periplasmic binding protein-like II"/>
    <property type="match status" value="1"/>
</dbReference>
<sequence>MTTRRQVLQWGGLAGGVSLAAASCGFQGSNSGGGDGDGGGGGGEKSLTIQGPVLPTLDPQVISDGMWMVNRGLIEGMLMQTDDGTDVQPAAAESWDMSDDGLVYTFHLREANWSDGSPVTADDFMYAYERLLEPKSSGAGVTLGANSYVSSMNIKNALQFQQGVVEDWAEVGIKSPDDKTIEITLTTPNQGFLMGMTHASMCPLPKKVLEEHDAEWEKPENIITNGPFTVEATQTNVSMTLVKNQEYWDADNVQLDKINYRMVEGSAAPTLVPFENGEVDIMSVGDPALLLRFDNDPNLTPRLHSAKPGSIYYLALLHSKNEVLSDIRIREALSLGMGRETAAQSVPKVEPTTSLVPQSVAGWEESDGIAEDIERAKQLLADAGFPEGKGLPPITILNGGNPSPIITTIMSNWEKNLGVKSKNDAVEAGVYVTKRSALNDDNYVGFYYGSFAAELNWSKWVGSLWSPTFTKPFSLAPDDYQEYLDLQKDKDLKPAELTSKLNKIANERCSDEVKKFDELTTAAMETVDPDEAVQAFKAAAKAREECFIFLPIGQGGYHFAVNERVTGFNPRPTGDQYYYKTLGVQ</sequence>
<dbReference type="GO" id="GO:0015833">
    <property type="term" value="P:peptide transport"/>
    <property type="evidence" value="ECO:0007669"/>
    <property type="project" value="TreeGrafter"/>
</dbReference>
<feature type="domain" description="Solute-binding protein family 5" evidence="6">
    <location>
        <begin position="87"/>
        <end position="435"/>
    </location>
</feature>
<proteinExistence type="inferred from homology"/>
<comment type="caution">
    <text evidence="7">The sequence shown here is derived from an EMBL/GenBank/DDBJ whole genome shotgun (WGS) entry which is preliminary data.</text>
</comment>
<dbReference type="InterPro" id="IPR039424">
    <property type="entry name" value="SBP_5"/>
</dbReference>
<dbReference type="InterPro" id="IPR000914">
    <property type="entry name" value="SBP_5_dom"/>
</dbReference>